<dbReference type="AlphaFoldDB" id="A0A348AGW6"/>
<feature type="domain" description="SH3b" evidence="2">
    <location>
        <begin position="250"/>
        <end position="312"/>
    </location>
</feature>
<dbReference type="Gene3D" id="2.30.30.40">
    <property type="entry name" value="SH3 Domains"/>
    <property type="match status" value="1"/>
</dbReference>
<dbReference type="InterPro" id="IPR024300">
    <property type="entry name" value="SipL_SPOCS_dom"/>
</dbReference>
<organism evidence="3 4">
    <name type="scientific">Methylomusa anaerophila</name>
    <dbReference type="NCBI Taxonomy" id="1930071"/>
    <lineage>
        <taxon>Bacteria</taxon>
        <taxon>Bacillati</taxon>
        <taxon>Bacillota</taxon>
        <taxon>Negativicutes</taxon>
        <taxon>Selenomonadales</taxon>
        <taxon>Sporomusaceae</taxon>
        <taxon>Methylomusa</taxon>
    </lineage>
</organism>
<evidence type="ECO:0000256" key="1">
    <source>
        <dbReference type="SAM" id="MobiDB-lite"/>
    </source>
</evidence>
<reference evidence="3 4" key="1">
    <citation type="journal article" date="2018" name="Int. J. Syst. Evol. Microbiol.">
        <title>Methylomusa anaerophila gen. nov., sp. nov., an anaerobic methanol-utilizing bacterium isolated from a microbial fuel cell.</title>
        <authorList>
            <person name="Amano N."/>
            <person name="Yamamuro A."/>
            <person name="Miyahara M."/>
            <person name="Kouzuma A."/>
            <person name="Abe T."/>
            <person name="Watanabe K."/>
        </authorList>
    </citation>
    <scope>NUCLEOTIDE SEQUENCE [LARGE SCALE GENOMIC DNA]</scope>
    <source>
        <strain evidence="3 4">MMFC1</strain>
    </source>
</reference>
<feature type="compositionally biased region" description="Low complexity" evidence="1">
    <location>
        <begin position="8"/>
        <end position="28"/>
    </location>
</feature>
<dbReference type="InterPro" id="IPR003646">
    <property type="entry name" value="SH3-like_bac-type"/>
</dbReference>
<dbReference type="KEGG" id="mana:MAMMFC1_00962"/>
<dbReference type="Pfam" id="PF12673">
    <property type="entry name" value="SipL"/>
    <property type="match status" value="1"/>
</dbReference>
<dbReference type="Pfam" id="PF08239">
    <property type="entry name" value="SH3_3"/>
    <property type="match status" value="1"/>
</dbReference>
<sequence length="320" mass="34010">MDDELRQSSGSTTTSGSTTISTTGSKTSDQAEAIYGCPEPGMETIEVEQVLGADMEQRVLELDLFVPSQKPDIEQVLDVYVKDVEITSVDVIPDKVIIRGELEVKIMYVADLPNQPVHAFEKSHIRFTRDIEILGAEANMKTTSDVTVEFVDYDFDENDPRKVHVTIVLKIWARVVNTVEMDVYALGPIDEVGTAETTSATASASDSASASTLGDTVSASTGGGGLAGYDQNIVTGPMTPTAGVPVSGPSGETTITGNVVNIRTGPGTNFPIVTKVNQGDTVVIRDQAFGWYNVVLYDGTTGWVASWLVSGPGVPESPKG</sequence>
<dbReference type="Proteomes" id="UP000276437">
    <property type="component" value="Chromosome"/>
</dbReference>
<feature type="region of interest" description="Disordered" evidence="1">
    <location>
        <begin position="1"/>
        <end position="35"/>
    </location>
</feature>
<proteinExistence type="predicted"/>
<dbReference type="SMART" id="SM00287">
    <property type="entry name" value="SH3b"/>
    <property type="match status" value="1"/>
</dbReference>
<name>A0A348AGW6_9FIRM</name>
<keyword evidence="4" id="KW-1185">Reference proteome</keyword>
<dbReference type="PROSITE" id="PS51781">
    <property type="entry name" value="SH3B"/>
    <property type="match status" value="1"/>
</dbReference>
<gene>
    <name evidence="3" type="ORF">MAMMFC1_00962</name>
</gene>
<dbReference type="OrthoDB" id="2081488at2"/>
<accession>A0A348AGW6</accession>
<protein>
    <submittedName>
        <fullName evidence="3">Bacterial SH3 domain protein</fullName>
    </submittedName>
</protein>
<evidence type="ECO:0000313" key="3">
    <source>
        <dbReference type="EMBL" id="BBB90314.1"/>
    </source>
</evidence>
<dbReference type="RefSeq" id="WP_126306939.1">
    <property type="nucleotide sequence ID" value="NZ_AP018449.1"/>
</dbReference>
<evidence type="ECO:0000313" key="4">
    <source>
        <dbReference type="Proteomes" id="UP000276437"/>
    </source>
</evidence>
<evidence type="ECO:0000259" key="2">
    <source>
        <dbReference type="PROSITE" id="PS51781"/>
    </source>
</evidence>
<dbReference type="EMBL" id="AP018449">
    <property type="protein sequence ID" value="BBB90314.1"/>
    <property type="molecule type" value="Genomic_DNA"/>
</dbReference>